<proteinExistence type="predicted"/>
<organism evidence="1">
    <name type="scientific">Tanacetum cinerariifolium</name>
    <name type="common">Dalmatian daisy</name>
    <name type="synonym">Chrysanthemum cinerariifolium</name>
    <dbReference type="NCBI Taxonomy" id="118510"/>
    <lineage>
        <taxon>Eukaryota</taxon>
        <taxon>Viridiplantae</taxon>
        <taxon>Streptophyta</taxon>
        <taxon>Embryophyta</taxon>
        <taxon>Tracheophyta</taxon>
        <taxon>Spermatophyta</taxon>
        <taxon>Magnoliopsida</taxon>
        <taxon>eudicotyledons</taxon>
        <taxon>Gunneridae</taxon>
        <taxon>Pentapetalae</taxon>
        <taxon>asterids</taxon>
        <taxon>campanulids</taxon>
        <taxon>Asterales</taxon>
        <taxon>Asteraceae</taxon>
        <taxon>Asteroideae</taxon>
        <taxon>Anthemideae</taxon>
        <taxon>Anthemidinae</taxon>
        <taxon>Tanacetum</taxon>
    </lineage>
</organism>
<protein>
    <recommendedName>
        <fullName evidence="2">PKD domain-containing protein</fullName>
    </recommendedName>
</protein>
<dbReference type="EMBL" id="BKCJ011202326">
    <property type="protein sequence ID" value="GFD03057.1"/>
    <property type="molecule type" value="Genomic_DNA"/>
</dbReference>
<feature type="non-terminal residue" evidence="1">
    <location>
        <position position="1"/>
    </location>
</feature>
<comment type="caution">
    <text evidence="1">The sequence shown here is derived from an EMBL/GenBank/DDBJ whole genome shotgun (WGS) entry which is preliminary data.</text>
</comment>
<sequence length="230" mass="23348">SPSTSTTTPGVARYSVTVTLGSCSSSSFVDVNVQPSTLPILTLAPITGTFCSGTAYALSFSVTGNPFPAGTIITAQLSTSSGSFVSSTAIGSVTFTGVGNGSLPVTVPRFPERLGTNYRVRLVASTPYVTGNTYPPGVFGEYVDIPPLPPVTVSSNSPITAGETLELQGGTAGLSTATFAWTFTPVGGNPVAFSTAQNPSIPNAQPSQSGRYRLTVTGAFGCTDTASVRV</sequence>
<dbReference type="InterPro" id="IPR013783">
    <property type="entry name" value="Ig-like_fold"/>
</dbReference>
<dbReference type="AlphaFoldDB" id="A0A699SYR5"/>
<dbReference type="Gene3D" id="2.60.40.10">
    <property type="entry name" value="Immunoglobulins"/>
    <property type="match status" value="1"/>
</dbReference>
<feature type="non-terminal residue" evidence="1">
    <location>
        <position position="230"/>
    </location>
</feature>
<evidence type="ECO:0008006" key="2">
    <source>
        <dbReference type="Google" id="ProtNLM"/>
    </source>
</evidence>
<evidence type="ECO:0000313" key="1">
    <source>
        <dbReference type="EMBL" id="GFD03057.1"/>
    </source>
</evidence>
<reference evidence="1" key="1">
    <citation type="journal article" date="2019" name="Sci. Rep.">
        <title>Draft genome of Tanacetum cinerariifolium, the natural source of mosquito coil.</title>
        <authorList>
            <person name="Yamashiro T."/>
            <person name="Shiraishi A."/>
            <person name="Satake H."/>
            <person name="Nakayama K."/>
        </authorList>
    </citation>
    <scope>NUCLEOTIDE SEQUENCE</scope>
</reference>
<accession>A0A699SYR5</accession>
<gene>
    <name evidence="1" type="ORF">Tci_875026</name>
</gene>
<name>A0A699SYR5_TANCI</name>